<comment type="caution">
    <text evidence="1">The sequence shown here is derived from an EMBL/GenBank/DDBJ whole genome shotgun (WGS) entry which is preliminary data.</text>
</comment>
<dbReference type="EMBL" id="AVOT02010912">
    <property type="protein sequence ID" value="MBW0491114.1"/>
    <property type="molecule type" value="Genomic_DNA"/>
</dbReference>
<name>A0A9Q3CTN0_9BASI</name>
<gene>
    <name evidence="1" type="ORF">O181_030829</name>
</gene>
<evidence type="ECO:0000313" key="2">
    <source>
        <dbReference type="Proteomes" id="UP000765509"/>
    </source>
</evidence>
<dbReference type="AlphaFoldDB" id="A0A9Q3CTN0"/>
<sequence>MDLPPSSYHDSMEELWDEEEEPEEIDNMMKVVPPAYHQYFDVFSKVKCPHDIPPMPPSTLLTPPPTHCLPCLCSRSTLLTCLQCRPHTGLIVSNP</sequence>
<protein>
    <submittedName>
        <fullName evidence="1">Uncharacterized protein</fullName>
    </submittedName>
</protein>
<accession>A0A9Q3CTN0</accession>
<evidence type="ECO:0000313" key="1">
    <source>
        <dbReference type="EMBL" id="MBW0491114.1"/>
    </source>
</evidence>
<proteinExistence type="predicted"/>
<reference evidence="1" key="1">
    <citation type="submission" date="2021-03" db="EMBL/GenBank/DDBJ databases">
        <title>Draft genome sequence of rust myrtle Austropuccinia psidii MF-1, a brazilian biotype.</title>
        <authorList>
            <person name="Quecine M.C."/>
            <person name="Pachon D.M.R."/>
            <person name="Bonatelli M.L."/>
            <person name="Correr F.H."/>
            <person name="Franceschini L.M."/>
            <person name="Leite T.F."/>
            <person name="Margarido G.R.A."/>
            <person name="Almeida C.A."/>
            <person name="Ferrarezi J.A."/>
            <person name="Labate C.A."/>
        </authorList>
    </citation>
    <scope>NUCLEOTIDE SEQUENCE</scope>
    <source>
        <strain evidence="1">MF-1</strain>
    </source>
</reference>
<dbReference type="Proteomes" id="UP000765509">
    <property type="component" value="Unassembled WGS sequence"/>
</dbReference>
<keyword evidence="2" id="KW-1185">Reference proteome</keyword>
<organism evidence="1 2">
    <name type="scientific">Austropuccinia psidii MF-1</name>
    <dbReference type="NCBI Taxonomy" id="1389203"/>
    <lineage>
        <taxon>Eukaryota</taxon>
        <taxon>Fungi</taxon>
        <taxon>Dikarya</taxon>
        <taxon>Basidiomycota</taxon>
        <taxon>Pucciniomycotina</taxon>
        <taxon>Pucciniomycetes</taxon>
        <taxon>Pucciniales</taxon>
        <taxon>Sphaerophragmiaceae</taxon>
        <taxon>Austropuccinia</taxon>
    </lineage>
</organism>